<evidence type="ECO:0000313" key="1">
    <source>
        <dbReference type="EMBL" id="KAK3738910.1"/>
    </source>
</evidence>
<gene>
    <name evidence="1" type="ORF">RRG08_006478</name>
</gene>
<dbReference type="Proteomes" id="UP001283361">
    <property type="component" value="Unassembled WGS sequence"/>
</dbReference>
<dbReference type="AlphaFoldDB" id="A0AAE1CVY2"/>
<accession>A0AAE1CVY2</accession>
<proteinExistence type="predicted"/>
<organism evidence="1 2">
    <name type="scientific">Elysia crispata</name>
    <name type="common">lettuce slug</name>
    <dbReference type="NCBI Taxonomy" id="231223"/>
    <lineage>
        <taxon>Eukaryota</taxon>
        <taxon>Metazoa</taxon>
        <taxon>Spiralia</taxon>
        <taxon>Lophotrochozoa</taxon>
        <taxon>Mollusca</taxon>
        <taxon>Gastropoda</taxon>
        <taxon>Heterobranchia</taxon>
        <taxon>Euthyneura</taxon>
        <taxon>Panpulmonata</taxon>
        <taxon>Sacoglossa</taxon>
        <taxon>Placobranchoidea</taxon>
        <taxon>Plakobranchidae</taxon>
        <taxon>Elysia</taxon>
    </lineage>
</organism>
<reference evidence="1" key="1">
    <citation type="journal article" date="2023" name="G3 (Bethesda)">
        <title>A reference genome for the long-term kleptoplast-retaining sea slug Elysia crispata morphotype clarki.</title>
        <authorList>
            <person name="Eastman K.E."/>
            <person name="Pendleton A.L."/>
            <person name="Shaikh M.A."/>
            <person name="Suttiyut T."/>
            <person name="Ogas R."/>
            <person name="Tomko P."/>
            <person name="Gavelis G."/>
            <person name="Widhalm J.R."/>
            <person name="Wisecaver J.H."/>
        </authorList>
    </citation>
    <scope>NUCLEOTIDE SEQUENCE</scope>
    <source>
        <strain evidence="1">ECLA1</strain>
    </source>
</reference>
<protein>
    <submittedName>
        <fullName evidence="1">Uncharacterized protein</fullName>
    </submittedName>
</protein>
<keyword evidence="2" id="KW-1185">Reference proteome</keyword>
<name>A0AAE1CVY2_9GAST</name>
<dbReference type="EMBL" id="JAWDGP010006562">
    <property type="protein sequence ID" value="KAK3738910.1"/>
    <property type="molecule type" value="Genomic_DNA"/>
</dbReference>
<sequence>MTVQDLISVDETIETSQETFVADIASSIQQSTEPEEEIANEKDIAIPPIISKTALQAMKQVRTFVMQQSDSGKTTKALQLALSLEKCLQDMSKLATKQSTNDAFSDMHPTGSDFNFTVSSNSKLSAKSPFQDSFLMSQWQS</sequence>
<evidence type="ECO:0000313" key="2">
    <source>
        <dbReference type="Proteomes" id="UP001283361"/>
    </source>
</evidence>
<comment type="caution">
    <text evidence="1">The sequence shown here is derived from an EMBL/GenBank/DDBJ whole genome shotgun (WGS) entry which is preliminary data.</text>
</comment>